<evidence type="ECO:0000313" key="5">
    <source>
        <dbReference type="EMBL" id="KZS89737.1"/>
    </source>
</evidence>
<sequence length="174" mass="17392">AITITEPSPSSFWVQNQTNTISWTFASGDPNPISIVIVNSNNTFLNGEYSIHEFVDLSNGSFTVTNVTLLVASGYQVEFVNTTNLTQVFATSQTFDVKAPGTSGTATSPSTTGSSGSGSSGSGSATGSSTSGSSTSTSSGGSNLNGAVGLSMGLSMGAVMGSVGMGLVGMLFVL</sequence>
<protein>
    <recommendedName>
        <fullName evidence="4">Yeast cell wall synthesis Kre9/Knh1-like N-terminal domain-containing protein</fullName>
    </recommendedName>
</protein>
<keyword evidence="3" id="KW-0472">Membrane</keyword>
<accession>A0A164QKE5</accession>
<dbReference type="Pfam" id="PF10342">
    <property type="entry name" value="Kre9_KNH"/>
    <property type="match status" value="1"/>
</dbReference>
<dbReference type="PANTHER" id="PTHR35185">
    <property type="entry name" value="SERINE/THREONINE-RICH PROTEIN ADG2-RELATED"/>
    <property type="match status" value="1"/>
</dbReference>
<evidence type="ECO:0000259" key="4">
    <source>
        <dbReference type="Pfam" id="PF10342"/>
    </source>
</evidence>
<dbReference type="InterPro" id="IPR052479">
    <property type="entry name" value="GPI-anchor_Adhesion_Reg"/>
</dbReference>
<evidence type="ECO:0000313" key="6">
    <source>
        <dbReference type="Proteomes" id="UP000076722"/>
    </source>
</evidence>
<feature type="compositionally biased region" description="Low complexity" evidence="2">
    <location>
        <begin position="122"/>
        <end position="142"/>
    </location>
</feature>
<keyword evidence="1" id="KW-0732">Signal</keyword>
<gene>
    <name evidence="5" type="ORF">SISNIDRAFT_416564</name>
</gene>
<dbReference type="InterPro" id="IPR018466">
    <property type="entry name" value="Kre9/Knh1-like_N"/>
</dbReference>
<reference evidence="5 6" key="1">
    <citation type="journal article" date="2016" name="Mol. Biol. Evol.">
        <title>Comparative Genomics of Early-Diverging Mushroom-Forming Fungi Provides Insights into the Origins of Lignocellulose Decay Capabilities.</title>
        <authorList>
            <person name="Nagy L.G."/>
            <person name="Riley R."/>
            <person name="Tritt A."/>
            <person name="Adam C."/>
            <person name="Daum C."/>
            <person name="Floudas D."/>
            <person name="Sun H."/>
            <person name="Yadav J.S."/>
            <person name="Pangilinan J."/>
            <person name="Larsson K.H."/>
            <person name="Matsuura K."/>
            <person name="Barry K."/>
            <person name="Labutti K."/>
            <person name="Kuo R."/>
            <person name="Ohm R.A."/>
            <person name="Bhattacharya S.S."/>
            <person name="Shirouzu T."/>
            <person name="Yoshinaga Y."/>
            <person name="Martin F.M."/>
            <person name="Grigoriev I.V."/>
            <person name="Hibbett D.S."/>
        </authorList>
    </citation>
    <scope>NUCLEOTIDE SEQUENCE [LARGE SCALE GENOMIC DNA]</scope>
    <source>
        <strain evidence="5 6">HHB9708</strain>
    </source>
</reference>
<feature type="region of interest" description="Disordered" evidence="2">
    <location>
        <begin position="99"/>
        <end position="142"/>
    </location>
</feature>
<dbReference type="Proteomes" id="UP000076722">
    <property type="component" value="Unassembled WGS sequence"/>
</dbReference>
<dbReference type="AlphaFoldDB" id="A0A164QKE5"/>
<organism evidence="5 6">
    <name type="scientific">Sistotremastrum niveocremeum HHB9708</name>
    <dbReference type="NCBI Taxonomy" id="1314777"/>
    <lineage>
        <taxon>Eukaryota</taxon>
        <taxon>Fungi</taxon>
        <taxon>Dikarya</taxon>
        <taxon>Basidiomycota</taxon>
        <taxon>Agaricomycotina</taxon>
        <taxon>Agaricomycetes</taxon>
        <taxon>Sistotremastrales</taxon>
        <taxon>Sistotremastraceae</taxon>
        <taxon>Sertulicium</taxon>
        <taxon>Sertulicium niveocremeum</taxon>
    </lineage>
</organism>
<dbReference type="EMBL" id="KV419425">
    <property type="protein sequence ID" value="KZS89737.1"/>
    <property type="molecule type" value="Genomic_DNA"/>
</dbReference>
<dbReference type="OrthoDB" id="5420143at2759"/>
<keyword evidence="3" id="KW-0812">Transmembrane</keyword>
<evidence type="ECO:0000256" key="1">
    <source>
        <dbReference type="ARBA" id="ARBA00022729"/>
    </source>
</evidence>
<proteinExistence type="predicted"/>
<dbReference type="PANTHER" id="PTHR35185:SF1">
    <property type="entry name" value="UPF0619 GPI-ANCHORED MEMBRANE PROTEIN C1322.10"/>
    <property type="match status" value="1"/>
</dbReference>
<evidence type="ECO:0000256" key="3">
    <source>
        <dbReference type="SAM" id="Phobius"/>
    </source>
</evidence>
<feature type="transmembrane region" description="Helical" evidence="3">
    <location>
        <begin position="152"/>
        <end position="173"/>
    </location>
</feature>
<name>A0A164QKE5_9AGAM</name>
<feature type="domain" description="Yeast cell wall synthesis Kre9/Knh1-like N-terminal" evidence="4">
    <location>
        <begin position="7"/>
        <end position="97"/>
    </location>
</feature>
<feature type="compositionally biased region" description="Low complexity" evidence="2">
    <location>
        <begin position="100"/>
        <end position="114"/>
    </location>
</feature>
<keyword evidence="3" id="KW-1133">Transmembrane helix</keyword>
<keyword evidence="6" id="KW-1185">Reference proteome</keyword>
<evidence type="ECO:0000256" key="2">
    <source>
        <dbReference type="SAM" id="MobiDB-lite"/>
    </source>
</evidence>
<feature type="non-terminal residue" evidence="5">
    <location>
        <position position="1"/>
    </location>
</feature>
<dbReference type="STRING" id="1314777.A0A164QKE5"/>